<feature type="transmembrane region" description="Helical" evidence="7">
    <location>
        <begin position="111"/>
        <end position="134"/>
    </location>
</feature>
<evidence type="ECO:0000256" key="4">
    <source>
        <dbReference type="ARBA" id="ARBA00022692"/>
    </source>
</evidence>
<reference evidence="8 9" key="1">
    <citation type="submission" date="2024-04" db="EMBL/GenBank/DDBJ databases">
        <title>Draft genome sequence of Sessilibacter corallicola NBRC 116591.</title>
        <authorList>
            <person name="Miyakawa T."/>
            <person name="Kusuya Y."/>
            <person name="Miura T."/>
        </authorList>
    </citation>
    <scope>NUCLEOTIDE SEQUENCE [LARGE SCALE GENOMIC DNA]</scope>
    <source>
        <strain evidence="8 9">KU-00831-HH</strain>
    </source>
</reference>
<dbReference type="Proteomes" id="UP001465153">
    <property type="component" value="Unassembled WGS sequence"/>
</dbReference>
<evidence type="ECO:0000256" key="3">
    <source>
        <dbReference type="ARBA" id="ARBA00022475"/>
    </source>
</evidence>
<keyword evidence="6 7" id="KW-0472">Membrane</keyword>
<feature type="transmembrane region" description="Helical" evidence="7">
    <location>
        <begin position="146"/>
        <end position="178"/>
    </location>
</feature>
<gene>
    <name evidence="8" type="primary">chrA</name>
    <name evidence="8" type="ORF">NBRC116591_15280</name>
</gene>
<protein>
    <submittedName>
        <fullName evidence="8">Chromate efflux transporter</fullName>
    </submittedName>
</protein>
<dbReference type="NCBIfam" id="TIGR00937">
    <property type="entry name" value="2A51"/>
    <property type="match status" value="1"/>
</dbReference>
<dbReference type="PANTHER" id="PTHR33567:SF3">
    <property type="entry name" value="CHROMATE ION TRANSPORTER (EUROFUNG)"/>
    <property type="match status" value="1"/>
</dbReference>
<feature type="transmembrane region" description="Helical" evidence="7">
    <location>
        <begin position="331"/>
        <end position="351"/>
    </location>
</feature>
<evidence type="ECO:0000256" key="6">
    <source>
        <dbReference type="ARBA" id="ARBA00023136"/>
    </source>
</evidence>
<feature type="transmembrane region" description="Helical" evidence="7">
    <location>
        <begin position="198"/>
        <end position="216"/>
    </location>
</feature>
<name>A0ABQ0A7U2_9GAMM</name>
<dbReference type="InterPro" id="IPR003370">
    <property type="entry name" value="Chromate_transpt"/>
</dbReference>
<dbReference type="EMBL" id="BAABWN010000004">
    <property type="protein sequence ID" value="GAA6167718.1"/>
    <property type="molecule type" value="Genomic_DNA"/>
</dbReference>
<dbReference type="PANTHER" id="PTHR33567">
    <property type="entry name" value="CHROMATE ION TRANSPORTER (EUROFUNG)"/>
    <property type="match status" value="1"/>
</dbReference>
<evidence type="ECO:0000313" key="8">
    <source>
        <dbReference type="EMBL" id="GAA6167718.1"/>
    </source>
</evidence>
<dbReference type="PIRSF" id="PIRSF004810">
    <property type="entry name" value="ChrA"/>
    <property type="match status" value="1"/>
</dbReference>
<comment type="subcellular location">
    <subcellularLocation>
        <location evidence="1">Cell membrane</location>
        <topology evidence="1">Multi-pass membrane protein</topology>
    </subcellularLocation>
</comment>
<feature type="transmembrane region" description="Helical" evidence="7">
    <location>
        <begin position="295"/>
        <end position="319"/>
    </location>
</feature>
<dbReference type="RefSeq" id="WP_353302342.1">
    <property type="nucleotide sequence ID" value="NZ_BAABWN010000004.1"/>
</dbReference>
<keyword evidence="9" id="KW-1185">Reference proteome</keyword>
<dbReference type="InterPro" id="IPR014047">
    <property type="entry name" value="Chr_Tranpt_l_chain"/>
</dbReference>
<feature type="transmembrane region" description="Helical" evidence="7">
    <location>
        <begin position="363"/>
        <end position="388"/>
    </location>
</feature>
<comment type="similarity">
    <text evidence="2">Belongs to the chromate ion transporter (CHR) (TC 2.A.51) family.</text>
</comment>
<evidence type="ECO:0000256" key="1">
    <source>
        <dbReference type="ARBA" id="ARBA00004651"/>
    </source>
</evidence>
<evidence type="ECO:0000256" key="2">
    <source>
        <dbReference type="ARBA" id="ARBA00005262"/>
    </source>
</evidence>
<organism evidence="8 9">
    <name type="scientific">Sessilibacter corallicola</name>
    <dbReference type="NCBI Taxonomy" id="2904075"/>
    <lineage>
        <taxon>Bacteria</taxon>
        <taxon>Pseudomonadati</taxon>
        <taxon>Pseudomonadota</taxon>
        <taxon>Gammaproteobacteria</taxon>
        <taxon>Cellvibrionales</taxon>
        <taxon>Cellvibrionaceae</taxon>
        <taxon>Sessilibacter</taxon>
    </lineage>
</organism>
<feature type="transmembrane region" description="Helical" evidence="7">
    <location>
        <begin position="82"/>
        <end position="105"/>
    </location>
</feature>
<dbReference type="Pfam" id="PF02417">
    <property type="entry name" value="Chromate_transp"/>
    <property type="match status" value="2"/>
</dbReference>
<comment type="caution">
    <text evidence="8">The sequence shown here is derived from an EMBL/GenBank/DDBJ whole genome shotgun (WGS) entry which is preliminary data.</text>
</comment>
<keyword evidence="4 7" id="KW-0812">Transmembrane</keyword>
<accession>A0ABQ0A7U2</accession>
<sequence length="396" mass="41566">MKNTHSIRVIDVLLTFLKLGCTSFGGPVAHLGYFRKEFVERKNWLNEDQYSQLLAICQFLPGPASSQMGFAIGLIKSGWLGAISAFIAFTLPSVALLVVFASLLPSLESDIGQAAIGGLKIVAFVVVADAVLGMSKKLCAHTLTRLLALASASAVLLFDSAVAQLLVVIIAGAISSVLHHPESTPQNHSLPVSYGRKTGTVLFGIFAVLLAVLLLIPFNSVLVTIAEVFYRAGALVFGGGHVVLPLLETSIIDNQWLTQEQFLSGYGAAQAIPGPMFALSAYVGALVPGAENSTLAVAIAVVFMFLPGFLLVSAALPFWQSISSNAKTKGIIAGVNAAVVGILGAALYDPIFTAGIPSANEVIIAIIGFGILNSLKLSPLYLVIWCVVANMTMTLI</sequence>
<evidence type="ECO:0000256" key="5">
    <source>
        <dbReference type="ARBA" id="ARBA00022989"/>
    </source>
</evidence>
<evidence type="ECO:0000313" key="9">
    <source>
        <dbReference type="Proteomes" id="UP001465153"/>
    </source>
</evidence>
<keyword evidence="3" id="KW-1003">Cell membrane</keyword>
<keyword evidence="5 7" id="KW-1133">Transmembrane helix</keyword>
<evidence type="ECO:0000256" key="7">
    <source>
        <dbReference type="SAM" id="Phobius"/>
    </source>
</evidence>
<proteinExistence type="inferred from homology"/>